<dbReference type="RefSeq" id="WP_311033423.1">
    <property type="nucleotide sequence ID" value="NZ_CP117522.1"/>
</dbReference>
<accession>A0ABY9UPZ4</accession>
<name>A0ABY9UPZ4_9ACTN</name>
<evidence type="ECO:0000313" key="2">
    <source>
        <dbReference type="EMBL" id="WNE93929.1"/>
    </source>
</evidence>
<keyword evidence="3" id="KW-1185">Reference proteome</keyword>
<organism evidence="2 3">
    <name type="scientific">Streptomyces luomodiensis</name>
    <dbReference type="NCBI Taxonomy" id="3026192"/>
    <lineage>
        <taxon>Bacteria</taxon>
        <taxon>Bacillati</taxon>
        <taxon>Actinomycetota</taxon>
        <taxon>Actinomycetes</taxon>
        <taxon>Kitasatosporales</taxon>
        <taxon>Streptomycetaceae</taxon>
        <taxon>Streptomyces</taxon>
    </lineage>
</organism>
<evidence type="ECO:0000256" key="1">
    <source>
        <dbReference type="SAM" id="MobiDB-lite"/>
    </source>
</evidence>
<evidence type="ECO:0000313" key="3">
    <source>
        <dbReference type="Proteomes" id="UP001305606"/>
    </source>
</evidence>
<proteinExistence type="predicted"/>
<protein>
    <submittedName>
        <fullName evidence="2">Uncharacterized protein</fullName>
    </submittedName>
</protein>
<feature type="region of interest" description="Disordered" evidence="1">
    <location>
        <begin position="1"/>
        <end position="27"/>
    </location>
</feature>
<reference evidence="2 3" key="1">
    <citation type="submission" date="2023-02" db="EMBL/GenBank/DDBJ databases">
        <title>Streptomyces sp. SCA4-21 with antifungal activity against Fusarium oxysporum f. sp. cubense, Streptomyces sp. SCA2-17 with antifungal activity against Fusarium oxysporum f. sp. cubense.</title>
        <authorList>
            <person name="Qi D."/>
        </authorList>
    </citation>
    <scope>NUCLEOTIDE SEQUENCE [LARGE SCALE GENOMIC DNA]</scope>
    <source>
        <strain evidence="2 3">SCA4-21</strain>
    </source>
</reference>
<dbReference type="EMBL" id="CP117522">
    <property type="protein sequence ID" value="WNE93929.1"/>
    <property type="molecule type" value="Genomic_DNA"/>
</dbReference>
<sequence length="62" mass="6786">MDTRFNLNAATVPGPRATGGKAVRSEHPVRRWPALRVPPQATDWNNNLGFHGFSSLWVTGGD</sequence>
<gene>
    <name evidence="2" type="ORF">PS467_00590</name>
</gene>
<dbReference type="Proteomes" id="UP001305606">
    <property type="component" value="Chromosome"/>
</dbReference>